<reference evidence="5" key="1">
    <citation type="submission" date="2016-04" db="EMBL/GenBank/DDBJ databases">
        <authorList>
            <person name="Chen L."/>
            <person name="Zhuang W."/>
            <person name="Wang G."/>
        </authorList>
    </citation>
    <scope>NUCLEOTIDE SEQUENCE [LARGE SCALE GENOMIC DNA]</scope>
    <source>
        <strain evidence="5">17621</strain>
    </source>
</reference>
<evidence type="ECO:0000256" key="1">
    <source>
        <dbReference type="PROSITE-ProRule" id="PRU00285"/>
    </source>
</evidence>
<accession>A0A1V9E4K2</accession>
<evidence type="ECO:0000256" key="2">
    <source>
        <dbReference type="RuleBase" id="RU003616"/>
    </source>
</evidence>
<protein>
    <submittedName>
        <fullName evidence="4">Heat-shock protein Hsp20</fullName>
    </submittedName>
</protein>
<dbReference type="InterPro" id="IPR008978">
    <property type="entry name" value="HSP20-like_chaperone"/>
</dbReference>
<dbReference type="STRING" id="354355.SAMN05660816_03927"/>
<dbReference type="SUPFAM" id="SSF49764">
    <property type="entry name" value="HSP20-like chaperones"/>
    <property type="match status" value="1"/>
</dbReference>
<dbReference type="InterPro" id="IPR002068">
    <property type="entry name" value="A-crystallin/Hsp20_dom"/>
</dbReference>
<comment type="similarity">
    <text evidence="1 2">Belongs to the small heat shock protein (HSP20) family.</text>
</comment>
<comment type="caution">
    <text evidence="4">The sequence shown here is derived from an EMBL/GenBank/DDBJ whole genome shotgun (WGS) entry which is preliminary data.</text>
</comment>
<dbReference type="PANTHER" id="PTHR11527">
    <property type="entry name" value="HEAT-SHOCK PROTEIN 20 FAMILY MEMBER"/>
    <property type="match status" value="1"/>
</dbReference>
<dbReference type="Proteomes" id="UP000192610">
    <property type="component" value="Unassembled WGS sequence"/>
</dbReference>
<feature type="domain" description="SHSP" evidence="3">
    <location>
        <begin position="31"/>
        <end position="143"/>
    </location>
</feature>
<dbReference type="PROSITE" id="PS01031">
    <property type="entry name" value="SHSP"/>
    <property type="match status" value="1"/>
</dbReference>
<dbReference type="EMBL" id="LVXG01000067">
    <property type="protein sequence ID" value="OQP41026.1"/>
    <property type="molecule type" value="Genomic_DNA"/>
</dbReference>
<dbReference type="InterPro" id="IPR031107">
    <property type="entry name" value="Small_HSP"/>
</dbReference>
<evidence type="ECO:0000313" key="5">
    <source>
        <dbReference type="Proteomes" id="UP000192610"/>
    </source>
</evidence>
<dbReference type="OrthoDB" id="9814487at2"/>
<sequence length="143" mass="16172">MTVRLHHPARKSFDSVVDDFFNSIPGLWNEGHTGLNLAPVNIDETAEGFQLEVSVPGINKEEIKVNVDKGLLTISYDKKDDNKSEGIKSVRREFSRKSFKRSFTIAEQVNADAIEAKYENGILKLFLPKKEQVKETPKQVVVQ</sequence>
<dbReference type="Pfam" id="PF00011">
    <property type="entry name" value="HSP20"/>
    <property type="match status" value="1"/>
</dbReference>
<gene>
    <name evidence="4" type="ORF">A4H97_15615</name>
</gene>
<organism evidence="4 5">
    <name type="scientific">Niastella yeongjuensis</name>
    <dbReference type="NCBI Taxonomy" id="354355"/>
    <lineage>
        <taxon>Bacteria</taxon>
        <taxon>Pseudomonadati</taxon>
        <taxon>Bacteroidota</taxon>
        <taxon>Chitinophagia</taxon>
        <taxon>Chitinophagales</taxon>
        <taxon>Chitinophagaceae</taxon>
        <taxon>Niastella</taxon>
    </lineage>
</organism>
<name>A0A1V9E4K2_9BACT</name>
<keyword evidence="5" id="KW-1185">Reference proteome</keyword>
<evidence type="ECO:0000313" key="4">
    <source>
        <dbReference type="EMBL" id="OQP41026.1"/>
    </source>
</evidence>
<dbReference type="AlphaFoldDB" id="A0A1V9E4K2"/>
<dbReference type="CDD" id="cd06464">
    <property type="entry name" value="ACD_sHsps-like"/>
    <property type="match status" value="1"/>
</dbReference>
<evidence type="ECO:0000259" key="3">
    <source>
        <dbReference type="PROSITE" id="PS01031"/>
    </source>
</evidence>
<proteinExistence type="inferred from homology"/>
<dbReference type="RefSeq" id="WP_081204008.1">
    <property type="nucleotide sequence ID" value="NZ_FOCZ01000007.1"/>
</dbReference>
<dbReference type="Gene3D" id="2.60.40.790">
    <property type="match status" value="1"/>
</dbReference>